<evidence type="ECO:0000256" key="1">
    <source>
        <dbReference type="SAM" id="Phobius"/>
    </source>
</evidence>
<name>E6Q0C1_9ZZZZ</name>
<keyword evidence="1" id="KW-0472">Membrane</keyword>
<keyword evidence="1" id="KW-0812">Transmembrane</keyword>
<sequence>MTVNTSSFGYKALVVYCAMMPIVSVASVGYWVRHHMYTLAMVMGFKDVCVVVAAIVLWLLNRRLRQDKAADGVDPSRWNPIYMLCSLSMVLDFVVQLVTS</sequence>
<protein>
    <submittedName>
        <fullName evidence="2">Uncharacterized protein</fullName>
    </submittedName>
</protein>
<proteinExistence type="predicted"/>
<dbReference type="AlphaFoldDB" id="E6Q0C1"/>
<reference evidence="2" key="1">
    <citation type="submission" date="2009-10" db="EMBL/GenBank/DDBJ databases">
        <title>Diversity of trophic interactions inside an arsenic-rich microbial ecosystem.</title>
        <authorList>
            <person name="Bertin P.N."/>
            <person name="Heinrich-Salmeron A."/>
            <person name="Pelletier E."/>
            <person name="Goulhen-Chollet F."/>
            <person name="Arsene-Ploetze F."/>
            <person name="Gallien S."/>
            <person name="Calteau A."/>
            <person name="Vallenet D."/>
            <person name="Casiot C."/>
            <person name="Chane-Woon-Ming B."/>
            <person name="Giloteaux L."/>
            <person name="Barakat M."/>
            <person name="Bonnefoy V."/>
            <person name="Bruneel O."/>
            <person name="Chandler M."/>
            <person name="Cleiss J."/>
            <person name="Duran R."/>
            <person name="Elbaz-Poulichet F."/>
            <person name="Fonknechten N."/>
            <person name="Lauga B."/>
            <person name="Mornico D."/>
            <person name="Ortet P."/>
            <person name="Schaeffer C."/>
            <person name="Siguier P."/>
            <person name="Alexander Thil Smith A."/>
            <person name="Van Dorsselaer A."/>
            <person name="Weissenbach J."/>
            <person name="Medigue C."/>
            <person name="Le Paslier D."/>
        </authorList>
    </citation>
    <scope>NUCLEOTIDE SEQUENCE</scope>
</reference>
<organism evidence="2">
    <name type="scientific">mine drainage metagenome</name>
    <dbReference type="NCBI Taxonomy" id="410659"/>
    <lineage>
        <taxon>unclassified sequences</taxon>
        <taxon>metagenomes</taxon>
        <taxon>ecological metagenomes</taxon>
    </lineage>
</organism>
<keyword evidence="1" id="KW-1133">Transmembrane helix</keyword>
<comment type="caution">
    <text evidence="2">The sequence shown here is derived from an EMBL/GenBank/DDBJ whole genome shotgun (WGS) entry which is preliminary data.</text>
</comment>
<accession>E6Q0C1</accession>
<gene>
    <name evidence="2" type="ORF">CARN3_0179</name>
</gene>
<evidence type="ECO:0000313" key="2">
    <source>
        <dbReference type="EMBL" id="CBI00630.1"/>
    </source>
</evidence>
<feature type="transmembrane region" description="Helical" evidence="1">
    <location>
        <begin position="38"/>
        <end position="60"/>
    </location>
</feature>
<feature type="transmembrane region" description="Helical" evidence="1">
    <location>
        <begin position="12"/>
        <end position="32"/>
    </location>
</feature>
<dbReference type="EMBL" id="CABN01000157">
    <property type="protein sequence ID" value="CBI00630.1"/>
    <property type="molecule type" value="Genomic_DNA"/>
</dbReference>